<reference evidence="3" key="1">
    <citation type="journal article" date="2020" name="Stud. Mycol.">
        <title>101 Dothideomycetes genomes: a test case for predicting lifestyles and emergence of pathogens.</title>
        <authorList>
            <person name="Haridas S."/>
            <person name="Albert R."/>
            <person name="Binder M."/>
            <person name="Bloem J."/>
            <person name="Labutti K."/>
            <person name="Salamov A."/>
            <person name="Andreopoulos B."/>
            <person name="Baker S."/>
            <person name="Barry K."/>
            <person name="Bills G."/>
            <person name="Bluhm B."/>
            <person name="Cannon C."/>
            <person name="Castanera R."/>
            <person name="Culley D."/>
            <person name="Daum C."/>
            <person name="Ezra D."/>
            <person name="Gonzalez J."/>
            <person name="Henrissat B."/>
            <person name="Kuo A."/>
            <person name="Liang C."/>
            <person name="Lipzen A."/>
            <person name="Lutzoni F."/>
            <person name="Magnuson J."/>
            <person name="Mondo S."/>
            <person name="Nolan M."/>
            <person name="Ohm R."/>
            <person name="Pangilinan J."/>
            <person name="Park H.-J."/>
            <person name="Ramirez L."/>
            <person name="Alfaro M."/>
            <person name="Sun H."/>
            <person name="Tritt A."/>
            <person name="Yoshinaga Y."/>
            <person name="Zwiers L.-H."/>
            <person name="Turgeon B."/>
            <person name="Goodwin S."/>
            <person name="Spatafora J."/>
            <person name="Crous P."/>
            <person name="Grigoriev I."/>
        </authorList>
    </citation>
    <scope>NUCLEOTIDE SEQUENCE</scope>
    <source>
        <strain evidence="3">CBS 175.79</strain>
    </source>
</reference>
<dbReference type="Gene3D" id="1.20.120.520">
    <property type="entry name" value="nmb1532 protein domain like"/>
    <property type="match status" value="1"/>
</dbReference>
<feature type="domain" description="Hemerythrin-like" evidence="2">
    <location>
        <begin position="53"/>
        <end position="174"/>
    </location>
</feature>
<dbReference type="PANTHER" id="PTHR38048:SF2">
    <property type="entry name" value="HEMERYTHRIN-LIKE DOMAIN-CONTAINING PROTEIN"/>
    <property type="match status" value="1"/>
</dbReference>
<protein>
    <recommendedName>
        <fullName evidence="2">Hemerythrin-like domain-containing protein</fullName>
    </recommendedName>
</protein>
<dbReference type="InterPro" id="IPR053206">
    <property type="entry name" value="Dimeric_xanthone_biosynth"/>
</dbReference>
<dbReference type="EMBL" id="ML978075">
    <property type="protein sequence ID" value="KAF2010939.1"/>
    <property type="molecule type" value="Genomic_DNA"/>
</dbReference>
<accession>A0A6A5XDE7</accession>
<dbReference type="AlphaFoldDB" id="A0A6A5XDE7"/>
<evidence type="ECO:0000313" key="3">
    <source>
        <dbReference type="EMBL" id="KAF2010939.1"/>
    </source>
</evidence>
<dbReference type="GeneID" id="54286546"/>
<gene>
    <name evidence="3" type="ORF">BU24DRAFT_427135</name>
</gene>
<feature type="region of interest" description="Disordered" evidence="1">
    <location>
        <begin position="1"/>
        <end position="24"/>
    </location>
</feature>
<dbReference type="Proteomes" id="UP000799778">
    <property type="component" value="Unassembled WGS sequence"/>
</dbReference>
<dbReference type="CDD" id="cd12108">
    <property type="entry name" value="Hr-like"/>
    <property type="match status" value="1"/>
</dbReference>
<sequence length="268" mass="29780">MATSTVTVDNAVASTKPPKPSSEHIWETGPMQLIPTPTYQTGQTDPFTNAASEMALVHNCIIRAINTIYHQAPLVTPSDYKSFTSYCLATYEGLEAHHNGEEEHFFPEVERLTGITDIMSTNISQHAAFHTAFDAWGNWLKAVKSGDKTFDGKQCVRIMDQFMAPLATHLADEIPTLLALAEYADKIDIQAILKAEAEQVMAKMSKTTQLPLILLNHDTTFEGGIHRFPPLPGPVIWVLREAFGRWNADWWKFAACGFDGRPKALYAS</sequence>
<proteinExistence type="predicted"/>
<dbReference type="OrthoDB" id="58416at2759"/>
<keyword evidence="4" id="KW-1185">Reference proteome</keyword>
<evidence type="ECO:0000313" key="4">
    <source>
        <dbReference type="Proteomes" id="UP000799778"/>
    </source>
</evidence>
<dbReference type="RefSeq" id="XP_033379278.1">
    <property type="nucleotide sequence ID" value="XM_033529149.1"/>
</dbReference>
<dbReference type="PANTHER" id="PTHR38048">
    <property type="entry name" value="EXPRESSED PROTEIN"/>
    <property type="match status" value="1"/>
</dbReference>
<evidence type="ECO:0000259" key="2">
    <source>
        <dbReference type="Pfam" id="PF01814"/>
    </source>
</evidence>
<organism evidence="3 4">
    <name type="scientific">Aaosphaeria arxii CBS 175.79</name>
    <dbReference type="NCBI Taxonomy" id="1450172"/>
    <lineage>
        <taxon>Eukaryota</taxon>
        <taxon>Fungi</taxon>
        <taxon>Dikarya</taxon>
        <taxon>Ascomycota</taxon>
        <taxon>Pezizomycotina</taxon>
        <taxon>Dothideomycetes</taxon>
        <taxon>Pleosporomycetidae</taxon>
        <taxon>Pleosporales</taxon>
        <taxon>Pleosporales incertae sedis</taxon>
        <taxon>Aaosphaeria</taxon>
    </lineage>
</organism>
<dbReference type="InterPro" id="IPR012312">
    <property type="entry name" value="Hemerythrin-like"/>
</dbReference>
<evidence type="ECO:0000256" key="1">
    <source>
        <dbReference type="SAM" id="MobiDB-lite"/>
    </source>
</evidence>
<name>A0A6A5XDE7_9PLEO</name>
<dbReference type="Pfam" id="PF01814">
    <property type="entry name" value="Hemerythrin"/>
    <property type="match status" value="1"/>
</dbReference>